<gene>
    <name evidence="6" type="ORF">MNOR_LOCUS14079</name>
</gene>
<dbReference type="PROSITE" id="PS50088">
    <property type="entry name" value="ANK_REPEAT"/>
    <property type="match status" value="1"/>
</dbReference>
<accession>A0AAV2QKD5</accession>
<comment type="caution">
    <text evidence="6">The sequence shown here is derived from an EMBL/GenBank/DDBJ whole genome shotgun (WGS) entry which is preliminary data.</text>
</comment>
<evidence type="ECO:0000256" key="4">
    <source>
        <dbReference type="SAM" id="MobiDB-lite"/>
    </source>
</evidence>
<name>A0AAV2QKD5_MEGNR</name>
<protein>
    <recommendedName>
        <fullName evidence="8">Notch</fullName>
    </recommendedName>
</protein>
<reference evidence="6 7" key="1">
    <citation type="submission" date="2024-05" db="EMBL/GenBank/DDBJ databases">
        <authorList>
            <person name="Wallberg A."/>
        </authorList>
    </citation>
    <scope>NUCLEOTIDE SEQUENCE [LARGE SCALE GENOMIC DNA]</scope>
</reference>
<dbReference type="SUPFAM" id="SSF48403">
    <property type="entry name" value="Ankyrin repeat"/>
    <property type="match status" value="1"/>
</dbReference>
<evidence type="ECO:0000256" key="5">
    <source>
        <dbReference type="SAM" id="Phobius"/>
    </source>
</evidence>
<feature type="region of interest" description="Disordered" evidence="4">
    <location>
        <begin position="143"/>
        <end position="198"/>
    </location>
</feature>
<evidence type="ECO:0000256" key="2">
    <source>
        <dbReference type="ARBA" id="ARBA00023043"/>
    </source>
</evidence>
<evidence type="ECO:0008006" key="8">
    <source>
        <dbReference type="Google" id="ProtNLM"/>
    </source>
</evidence>
<organism evidence="6 7">
    <name type="scientific">Meganyctiphanes norvegica</name>
    <name type="common">Northern krill</name>
    <name type="synonym">Thysanopoda norvegica</name>
    <dbReference type="NCBI Taxonomy" id="48144"/>
    <lineage>
        <taxon>Eukaryota</taxon>
        <taxon>Metazoa</taxon>
        <taxon>Ecdysozoa</taxon>
        <taxon>Arthropoda</taxon>
        <taxon>Crustacea</taxon>
        <taxon>Multicrustacea</taxon>
        <taxon>Malacostraca</taxon>
        <taxon>Eumalacostraca</taxon>
        <taxon>Eucarida</taxon>
        <taxon>Euphausiacea</taxon>
        <taxon>Euphausiidae</taxon>
        <taxon>Meganyctiphanes</taxon>
    </lineage>
</organism>
<dbReference type="InterPro" id="IPR002110">
    <property type="entry name" value="Ankyrin_rpt"/>
</dbReference>
<keyword evidence="7" id="KW-1185">Reference proteome</keyword>
<keyword evidence="5" id="KW-0812">Transmembrane</keyword>
<feature type="non-terminal residue" evidence="6">
    <location>
        <position position="198"/>
    </location>
</feature>
<dbReference type="Gene3D" id="1.25.40.20">
    <property type="entry name" value="Ankyrin repeat-containing domain"/>
    <property type="match status" value="1"/>
</dbReference>
<sequence>ISAHANVKLSDNTGSTALHFASLGNRPDAVELLLKNGAGAKKRDKNGKTPGDIAREKGFNNLANTIDNFTDTTASNKPATNAPTPQPTVTSSTVQISNASNTLDQYSDLLVPGVVISIVIIVAVLSAAVLYVKKRKNKVDEGLPLEDLPQQQSGPGMGSRHDSENSLYGVVHYKTESQVPTRGSQHESDNSLYGATVA</sequence>
<dbReference type="PANTHER" id="PTHR24171">
    <property type="entry name" value="ANKYRIN REPEAT DOMAIN-CONTAINING PROTEIN 39-RELATED"/>
    <property type="match status" value="1"/>
</dbReference>
<keyword evidence="5" id="KW-1133">Transmembrane helix</keyword>
<feature type="transmembrane region" description="Helical" evidence="5">
    <location>
        <begin position="109"/>
        <end position="132"/>
    </location>
</feature>
<dbReference type="AlphaFoldDB" id="A0AAV2QKD5"/>
<evidence type="ECO:0000313" key="6">
    <source>
        <dbReference type="EMBL" id="CAL4090684.1"/>
    </source>
</evidence>
<dbReference type="Pfam" id="PF13857">
    <property type="entry name" value="Ank_5"/>
    <property type="match status" value="1"/>
</dbReference>
<evidence type="ECO:0000256" key="3">
    <source>
        <dbReference type="PROSITE-ProRule" id="PRU00023"/>
    </source>
</evidence>
<keyword evidence="1" id="KW-0677">Repeat</keyword>
<dbReference type="InterPro" id="IPR036770">
    <property type="entry name" value="Ankyrin_rpt-contain_sf"/>
</dbReference>
<proteinExistence type="predicted"/>
<keyword evidence="2 3" id="KW-0040">ANK repeat</keyword>
<feature type="non-terminal residue" evidence="6">
    <location>
        <position position="1"/>
    </location>
</feature>
<dbReference type="Proteomes" id="UP001497623">
    <property type="component" value="Unassembled WGS sequence"/>
</dbReference>
<keyword evidence="5" id="KW-0472">Membrane</keyword>
<dbReference type="PROSITE" id="PS50297">
    <property type="entry name" value="ANK_REP_REGION"/>
    <property type="match status" value="1"/>
</dbReference>
<feature type="repeat" description="ANK" evidence="3">
    <location>
        <begin position="13"/>
        <end position="45"/>
    </location>
</feature>
<evidence type="ECO:0000313" key="7">
    <source>
        <dbReference type="Proteomes" id="UP001497623"/>
    </source>
</evidence>
<dbReference type="EMBL" id="CAXKWB010008313">
    <property type="protein sequence ID" value="CAL4090684.1"/>
    <property type="molecule type" value="Genomic_DNA"/>
</dbReference>
<evidence type="ECO:0000256" key="1">
    <source>
        <dbReference type="ARBA" id="ARBA00022737"/>
    </source>
</evidence>